<gene>
    <name evidence="2" type="ORF">VNO78_00433</name>
</gene>
<dbReference type="AlphaFoldDB" id="A0AAN9XU45"/>
<reference evidence="2 3" key="1">
    <citation type="submission" date="2024-01" db="EMBL/GenBank/DDBJ databases">
        <title>The genomes of 5 underutilized Papilionoideae crops provide insights into root nodulation and disease resistanc.</title>
        <authorList>
            <person name="Jiang F."/>
        </authorList>
    </citation>
    <scope>NUCLEOTIDE SEQUENCE [LARGE SCALE GENOMIC DNA]</scope>
    <source>
        <strain evidence="2">DUOXIRENSHENG_FW03</strain>
        <tissue evidence="2">Leaves</tissue>
    </source>
</reference>
<feature type="region of interest" description="Disordered" evidence="1">
    <location>
        <begin position="27"/>
        <end position="60"/>
    </location>
</feature>
<dbReference type="Proteomes" id="UP001386955">
    <property type="component" value="Unassembled WGS sequence"/>
</dbReference>
<protein>
    <submittedName>
        <fullName evidence="2">Uncharacterized protein</fullName>
    </submittedName>
</protein>
<name>A0AAN9XU45_PSOTE</name>
<sequence length="95" mass="10952">MDNAFVALGNKYHIVIFMPVAVENSFTRNPGRKLGIGKKQKPQTNKRQRKKRFGIFPHRNSKLHASCHNHSFPFSSRVESSRAEPSRAFYGSHFH</sequence>
<dbReference type="EMBL" id="JAYMYS010000001">
    <property type="protein sequence ID" value="KAK7409981.1"/>
    <property type="molecule type" value="Genomic_DNA"/>
</dbReference>
<feature type="region of interest" description="Disordered" evidence="1">
    <location>
        <begin position="73"/>
        <end position="95"/>
    </location>
</feature>
<feature type="compositionally biased region" description="Basic residues" evidence="1">
    <location>
        <begin position="35"/>
        <end position="60"/>
    </location>
</feature>
<evidence type="ECO:0000313" key="2">
    <source>
        <dbReference type="EMBL" id="KAK7409981.1"/>
    </source>
</evidence>
<evidence type="ECO:0000313" key="3">
    <source>
        <dbReference type="Proteomes" id="UP001386955"/>
    </source>
</evidence>
<comment type="caution">
    <text evidence="2">The sequence shown here is derived from an EMBL/GenBank/DDBJ whole genome shotgun (WGS) entry which is preliminary data.</text>
</comment>
<keyword evidence="3" id="KW-1185">Reference proteome</keyword>
<evidence type="ECO:0000256" key="1">
    <source>
        <dbReference type="SAM" id="MobiDB-lite"/>
    </source>
</evidence>
<proteinExistence type="predicted"/>
<accession>A0AAN9XU45</accession>
<organism evidence="2 3">
    <name type="scientific">Psophocarpus tetragonolobus</name>
    <name type="common">Winged bean</name>
    <name type="synonym">Dolichos tetragonolobus</name>
    <dbReference type="NCBI Taxonomy" id="3891"/>
    <lineage>
        <taxon>Eukaryota</taxon>
        <taxon>Viridiplantae</taxon>
        <taxon>Streptophyta</taxon>
        <taxon>Embryophyta</taxon>
        <taxon>Tracheophyta</taxon>
        <taxon>Spermatophyta</taxon>
        <taxon>Magnoliopsida</taxon>
        <taxon>eudicotyledons</taxon>
        <taxon>Gunneridae</taxon>
        <taxon>Pentapetalae</taxon>
        <taxon>rosids</taxon>
        <taxon>fabids</taxon>
        <taxon>Fabales</taxon>
        <taxon>Fabaceae</taxon>
        <taxon>Papilionoideae</taxon>
        <taxon>50 kb inversion clade</taxon>
        <taxon>NPAAA clade</taxon>
        <taxon>indigoferoid/millettioid clade</taxon>
        <taxon>Phaseoleae</taxon>
        <taxon>Psophocarpus</taxon>
    </lineage>
</organism>